<accession>A0ABS6L6I0</accession>
<sequence>MFFTKFFEKNKVHPIPSHFSGNKITTHPLQHTDCNLTLNISPEITHKLFNTINGNIARDISKFGKSVMNPSMLADISRMHYYINNKKISVPGNEIKSKLNFSAQILEPQNEWIQEHIGSLSSFLHQGIFPDFFGAVDDWKASDSTKWKIAMVSLDRNKTDTRFYISSNGMIRLIAQANITNIILRNNDILMVDKNRSIFTLQLSFRAVKMPDRCIITTQGNEADGSQMVLHGIERLK</sequence>
<proteinExistence type="predicted"/>
<name>A0ABS6L6I0_9GAMM</name>
<organism evidence="1 2">
    <name type="scientific">Rahnella perminowiae</name>
    <dbReference type="NCBI Taxonomy" id="2816244"/>
    <lineage>
        <taxon>Bacteria</taxon>
        <taxon>Pseudomonadati</taxon>
        <taxon>Pseudomonadota</taxon>
        <taxon>Gammaproteobacteria</taxon>
        <taxon>Enterobacterales</taxon>
        <taxon>Yersiniaceae</taxon>
        <taxon>Rahnella</taxon>
    </lineage>
</organism>
<keyword evidence="2" id="KW-1185">Reference proteome</keyword>
<protein>
    <submittedName>
        <fullName evidence="1">Uncharacterized protein</fullName>
    </submittedName>
</protein>
<comment type="caution">
    <text evidence="1">The sequence shown here is derived from an EMBL/GenBank/DDBJ whole genome shotgun (WGS) entry which is preliminary data.</text>
</comment>
<dbReference type="RefSeq" id="WP_129990507.1">
    <property type="nucleotide sequence ID" value="NZ_JAFMOU010000072.1"/>
</dbReference>
<dbReference type="EMBL" id="JAFMOU010000072">
    <property type="protein sequence ID" value="MBU9837441.1"/>
    <property type="molecule type" value="Genomic_DNA"/>
</dbReference>
<dbReference type="Proteomes" id="UP000699865">
    <property type="component" value="Unassembled WGS sequence"/>
</dbReference>
<reference evidence="1 2" key="1">
    <citation type="submission" date="2021-03" db="EMBL/GenBank/DDBJ databases">
        <title>Five novel Rahnella species.</title>
        <authorList>
            <person name="Brady C."/>
            <person name="Asselin J."/>
            <person name="Beer S."/>
            <person name="Bruberg M.B."/>
            <person name="Crampton B."/>
            <person name="Venter S."/>
            <person name="Arnold D."/>
            <person name="Denman S."/>
        </authorList>
    </citation>
    <scope>NUCLEOTIDE SEQUENCE [LARGE SCALE GENOMIC DNA]</scope>
    <source>
        <strain evidence="1 2">L72c</strain>
    </source>
</reference>
<evidence type="ECO:0000313" key="1">
    <source>
        <dbReference type="EMBL" id="MBU9837441.1"/>
    </source>
</evidence>
<gene>
    <name evidence="1" type="ORF">J1786_21830</name>
</gene>
<evidence type="ECO:0000313" key="2">
    <source>
        <dbReference type="Proteomes" id="UP000699865"/>
    </source>
</evidence>